<evidence type="ECO:0000313" key="2">
    <source>
        <dbReference type="EMBL" id="MBC2668774.1"/>
    </source>
</evidence>
<protein>
    <submittedName>
        <fullName evidence="2">Uncharacterized protein</fullName>
    </submittedName>
</protein>
<feature type="coiled-coil region" evidence="1">
    <location>
        <begin position="59"/>
        <end position="117"/>
    </location>
</feature>
<dbReference type="AlphaFoldDB" id="A0A7X1KPJ1"/>
<dbReference type="Proteomes" id="UP000551327">
    <property type="component" value="Unassembled WGS sequence"/>
</dbReference>
<name>A0A7X1KPJ1_9SPHN</name>
<evidence type="ECO:0000256" key="1">
    <source>
        <dbReference type="SAM" id="Coils"/>
    </source>
</evidence>
<accession>A0A7X1KPJ1</accession>
<dbReference type="EMBL" id="JACLAX010000004">
    <property type="protein sequence ID" value="MBC2668774.1"/>
    <property type="molecule type" value="Genomic_DNA"/>
</dbReference>
<proteinExistence type="predicted"/>
<sequence length="177" mass="20079">MNAETDRVEADKAWRTFKHWLFRECNEGTRRHLWAAFGLPTDEIRNHGTEYHALRYVRRQLLADQQAEIERLRKEAREQALQFLATDGQAIEALARAEQAEAELERWKDVAAGLSLAESDTSAELAVAKRQLAVMQAAMVEAVRRLRMSAEPPHRSVELVCALVAEPLAPFTKGDSE</sequence>
<reference evidence="2 3" key="1">
    <citation type="submission" date="2020-08" db="EMBL/GenBank/DDBJ databases">
        <title>The genome sequence of type strain Novosphingobium piscinae KCTC 42194.</title>
        <authorList>
            <person name="Liu Y."/>
        </authorList>
    </citation>
    <scope>NUCLEOTIDE SEQUENCE [LARGE SCALE GENOMIC DNA]</scope>
    <source>
        <strain evidence="2 3">KCTC 42194</strain>
    </source>
</reference>
<organism evidence="2 3">
    <name type="scientific">Novosphingobium piscinae</name>
    <dbReference type="NCBI Taxonomy" id="1507448"/>
    <lineage>
        <taxon>Bacteria</taxon>
        <taxon>Pseudomonadati</taxon>
        <taxon>Pseudomonadota</taxon>
        <taxon>Alphaproteobacteria</taxon>
        <taxon>Sphingomonadales</taxon>
        <taxon>Sphingomonadaceae</taxon>
        <taxon>Novosphingobium</taxon>
    </lineage>
</organism>
<keyword evidence="3" id="KW-1185">Reference proteome</keyword>
<evidence type="ECO:0000313" key="3">
    <source>
        <dbReference type="Proteomes" id="UP000551327"/>
    </source>
</evidence>
<dbReference type="RefSeq" id="WP_185678640.1">
    <property type="nucleotide sequence ID" value="NZ_JACLAX010000004.1"/>
</dbReference>
<comment type="caution">
    <text evidence="2">The sequence shown here is derived from an EMBL/GenBank/DDBJ whole genome shotgun (WGS) entry which is preliminary data.</text>
</comment>
<keyword evidence="1" id="KW-0175">Coiled coil</keyword>
<gene>
    <name evidence="2" type="ORF">H7F53_06445</name>
</gene>